<dbReference type="EMBL" id="MU853408">
    <property type="protein sequence ID" value="KAK4134528.1"/>
    <property type="molecule type" value="Genomic_DNA"/>
</dbReference>
<name>A0AAN6ZE52_9PEZI</name>
<organism evidence="2 3">
    <name type="scientific">Trichocladium antarcticum</name>
    <dbReference type="NCBI Taxonomy" id="1450529"/>
    <lineage>
        <taxon>Eukaryota</taxon>
        <taxon>Fungi</taxon>
        <taxon>Dikarya</taxon>
        <taxon>Ascomycota</taxon>
        <taxon>Pezizomycotina</taxon>
        <taxon>Sordariomycetes</taxon>
        <taxon>Sordariomycetidae</taxon>
        <taxon>Sordariales</taxon>
        <taxon>Chaetomiaceae</taxon>
        <taxon>Trichocladium</taxon>
    </lineage>
</organism>
<gene>
    <name evidence="2" type="ORF">BT67DRAFT_296745</name>
</gene>
<sequence length="316" mass="34707">MMEGVSAATLVTYLVTSRAGLPPWNTRIDWVALVIDNWDLVDFSSLPLTREHVRAWYIPHRAWTLAATWTPRLRSPFSSPLLAGADLKLVKGLANPAANSTRRPLNEASPDACLCPDRIATVVVFKNKWIRKYIPAQNDHRAHPEPHCHCHHDHDHDHHHHHHHHDHHHHQDGQNPGPGPDFDVRELATPKPQPKSAASKVRLGRRAAKKAAAAAAAADTAAPQAQPQDEKNKENNTKRGKETETAATNQRPQPPSAPAALETGHAALVSGSHGASDDDVPLSEQMLALADRFDEFAARMCAVVGEMDKGSERKGE</sequence>
<feature type="compositionally biased region" description="Basic and acidic residues" evidence="1">
    <location>
        <begin position="228"/>
        <end position="244"/>
    </location>
</feature>
<keyword evidence="3" id="KW-1185">Reference proteome</keyword>
<reference evidence="2" key="2">
    <citation type="submission" date="2023-05" db="EMBL/GenBank/DDBJ databases">
        <authorList>
            <consortium name="Lawrence Berkeley National Laboratory"/>
            <person name="Steindorff A."/>
            <person name="Hensen N."/>
            <person name="Bonometti L."/>
            <person name="Westerberg I."/>
            <person name="Brannstrom I.O."/>
            <person name="Guillou S."/>
            <person name="Cros-Aarteil S."/>
            <person name="Calhoun S."/>
            <person name="Haridas S."/>
            <person name="Kuo A."/>
            <person name="Mondo S."/>
            <person name="Pangilinan J."/>
            <person name="Riley R."/>
            <person name="Labutti K."/>
            <person name="Andreopoulos B."/>
            <person name="Lipzen A."/>
            <person name="Chen C."/>
            <person name="Yanf M."/>
            <person name="Daum C."/>
            <person name="Ng V."/>
            <person name="Clum A."/>
            <person name="Ohm R."/>
            <person name="Martin F."/>
            <person name="Silar P."/>
            <person name="Natvig D."/>
            <person name="Lalanne C."/>
            <person name="Gautier V."/>
            <person name="Ament-Velasquez S.L."/>
            <person name="Kruys A."/>
            <person name="Hutchinson M.I."/>
            <person name="Powell A.J."/>
            <person name="Barry K."/>
            <person name="Miller A.N."/>
            <person name="Grigoriev I.V."/>
            <person name="Debuchy R."/>
            <person name="Gladieux P."/>
            <person name="Thoren M.H."/>
            <person name="Johannesson H."/>
        </authorList>
    </citation>
    <scope>NUCLEOTIDE SEQUENCE</scope>
    <source>
        <strain evidence="2">CBS 123565</strain>
    </source>
</reference>
<evidence type="ECO:0000313" key="3">
    <source>
        <dbReference type="Proteomes" id="UP001304895"/>
    </source>
</evidence>
<protein>
    <submittedName>
        <fullName evidence="2">Uncharacterized protein</fullName>
    </submittedName>
</protein>
<feature type="region of interest" description="Disordered" evidence="1">
    <location>
        <begin position="140"/>
        <end position="259"/>
    </location>
</feature>
<dbReference type="AlphaFoldDB" id="A0AAN6ZE52"/>
<evidence type="ECO:0000313" key="2">
    <source>
        <dbReference type="EMBL" id="KAK4134528.1"/>
    </source>
</evidence>
<feature type="compositionally biased region" description="Basic and acidic residues" evidence="1">
    <location>
        <begin position="140"/>
        <end position="156"/>
    </location>
</feature>
<proteinExistence type="predicted"/>
<feature type="compositionally biased region" description="Basic residues" evidence="1">
    <location>
        <begin position="157"/>
        <end position="170"/>
    </location>
</feature>
<comment type="caution">
    <text evidence="2">The sequence shown here is derived from an EMBL/GenBank/DDBJ whole genome shotgun (WGS) entry which is preliminary data.</text>
</comment>
<dbReference type="Proteomes" id="UP001304895">
    <property type="component" value="Unassembled WGS sequence"/>
</dbReference>
<reference evidence="2" key="1">
    <citation type="journal article" date="2023" name="Mol. Phylogenet. Evol.">
        <title>Genome-scale phylogeny and comparative genomics of the fungal order Sordariales.</title>
        <authorList>
            <person name="Hensen N."/>
            <person name="Bonometti L."/>
            <person name="Westerberg I."/>
            <person name="Brannstrom I.O."/>
            <person name="Guillou S."/>
            <person name="Cros-Aarteil S."/>
            <person name="Calhoun S."/>
            <person name="Haridas S."/>
            <person name="Kuo A."/>
            <person name="Mondo S."/>
            <person name="Pangilinan J."/>
            <person name="Riley R."/>
            <person name="LaButti K."/>
            <person name="Andreopoulos B."/>
            <person name="Lipzen A."/>
            <person name="Chen C."/>
            <person name="Yan M."/>
            <person name="Daum C."/>
            <person name="Ng V."/>
            <person name="Clum A."/>
            <person name="Steindorff A."/>
            <person name="Ohm R.A."/>
            <person name="Martin F."/>
            <person name="Silar P."/>
            <person name="Natvig D.O."/>
            <person name="Lalanne C."/>
            <person name="Gautier V."/>
            <person name="Ament-Velasquez S.L."/>
            <person name="Kruys A."/>
            <person name="Hutchinson M.I."/>
            <person name="Powell A.J."/>
            <person name="Barry K."/>
            <person name="Miller A.N."/>
            <person name="Grigoriev I.V."/>
            <person name="Debuchy R."/>
            <person name="Gladieux P."/>
            <person name="Hiltunen Thoren M."/>
            <person name="Johannesson H."/>
        </authorList>
    </citation>
    <scope>NUCLEOTIDE SEQUENCE</scope>
    <source>
        <strain evidence="2">CBS 123565</strain>
    </source>
</reference>
<evidence type="ECO:0000256" key="1">
    <source>
        <dbReference type="SAM" id="MobiDB-lite"/>
    </source>
</evidence>
<accession>A0AAN6ZE52</accession>
<feature type="compositionally biased region" description="Low complexity" evidence="1">
    <location>
        <begin position="210"/>
        <end position="227"/>
    </location>
</feature>